<dbReference type="Gene3D" id="3.60.10.10">
    <property type="entry name" value="Endonuclease/exonuclease/phosphatase"/>
    <property type="match status" value="1"/>
</dbReference>
<protein>
    <recommendedName>
        <fullName evidence="4">Endonuclease/exonuclease/phosphatase domain-containing protein</fullName>
    </recommendedName>
</protein>
<dbReference type="InterPro" id="IPR036691">
    <property type="entry name" value="Endo/exonu/phosph_ase_sf"/>
</dbReference>
<evidence type="ECO:0000256" key="3">
    <source>
        <dbReference type="SAM" id="MobiDB-lite"/>
    </source>
</evidence>
<dbReference type="GO" id="GO:0004535">
    <property type="term" value="F:poly(A)-specific ribonuclease activity"/>
    <property type="evidence" value="ECO:0007669"/>
    <property type="project" value="EnsemblFungi"/>
</dbReference>
<keyword evidence="6" id="KW-1185">Reference proteome</keyword>
<dbReference type="EMBL" id="HE978320">
    <property type="protein sequence ID" value="CCK71405.1"/>
    <property type="molecule type" value="Genomic_DNA"/>
</dbReference>
<comment type="similarity">
    <text evidence="1">Belongs to the CCR4/nocturin family.</text>
</comment>
<dbReference type="Pfam" id="PF03372">
    <property type="entry name" value="Exo_endo_phos"/>
    <property type="match status" value="1"/>
</dbReference>
<dbReference type="AlphaFoldDB" id="J7R957"/>
<dbReference type="Proteomes" id="UP000006310">
    <property type="component" value="Chromosome 7"/>
</dbReference>
<keyword evidence="2" id="KW-0378">Hydrolase</keyword>
<feature type="domain" description="Endonuclease/exonuclease/phosphatase" evidence="4">
    <location>
        <begin position="69"/>
        <end position="277"/>
    </location>
</feature>
<dbReference type="KEGG" id="kng:KNAG_0G03470"/>
<reference evidence="5 6" key="1">
    <citation type="journal article" date="2011" name="Proc. Natl. Acad. Sci. U.S.A.">
        <title>Evolutionary erosion of yeast sex chromosomes by mating-type switching accidents.</title>
        <authorList>
            <person name="Gordon J.L."/>
            <person name="Armisen D."/>
            <person name="Proux-Wera E."/>
            <person name="Oheigeartaigh S.S."/>
            <person name="Byrne K.P."/>
            <person name="Wolfe K.H."/>
        </authorList>
    </citation>
    <scope>NUCLEOTIDE SEQUENCE [LARGE SCALE GENOMIC DNA]</scope>
    <source>
        <strain evidence="6">ATCC MYA-139 / BCRC 22969 / CBS 8797 / CCRC 22969 / KCTC 17520 / NBRC 10181 / NCYC 3082</strain>
    </source>
</reference>
<name>J7R957_HUIN7</name>
<dbReference type="HOGENOM" id="CLU_034867_0_0_1"/>
<dbReference type="GeneID" id="34527128"/>
<proteinExistence type="inferred from homology"/>
<sequence>MVQKTKLPRSEITPEYIERIRALRREKREREKAERADVAREIFIKRPLLEVPYVGGVPCRDGYVRVKIMTYNTLAQTLIRRTTFPDAKDAIKWHRRSQVLIQELEYYDADVVCLQETDRIQWDKFWVEEFDRLGYKGGFFNFPGKVHGVAIVWKTSMFEDTPLDKLPLCLDDYVAGDDIAATTGTRTVALAVALRLKHHKTSRPIIFSTTHLFWHLFGTFERTRQLFVILSELNKFIKKVTDAHCPRGQRCYTFFTGDFNSQPCDAPYLSLTDKPVQLKGRAKSIIECSLSYRYSKRRNSILEDDEDSMVREPSDQESVEDETNRPQDPRPYTYDAMPEQVERVQHLQNLHNCIPLQGVSLYGIGYHLVHPENSNKYSTSVNQEPQLSHRALHWSGLLDYIFLITEWSENATKISDLQALERQTGIKINGYLRMPLKEEMCDHTEPHENEYPSDHLAMMCDISLPL</sequence>
<evidence type="ECO:0000313" key="5">
    <source>
        <dbReference type="EMBL" id="CCK71405.1"/>
    </source>
</evidence>
<dbReference type="GO" id="GO:0043633">
    <property type="term" value="P:polyadenylation-dependent RNA catabolic process"/>
    <property type="evidence" value="ECO:0007669"/>
    <property type="project" value="EnsemblFungi"/>
</dbReference>
<evidence type="ECO:0000256" key="2">
    <source>
        <dbReference type="ARBA" id="ARBA00022801"/>
    </source>
</evidence>
<dbReference type="InterPro" id="IPR050410">
    <property type="entry name" value="CCR4/nocturin_mRNA_transcr"/>
</dbReference>
<evidence type="ECO:0000313" key="6">
    <source>
        <dbReference type="Proteomes" id="UP000006310"/>
    </source>
</evidence>
<dbReference type="SUPFAM" id="SSF56219">
    <property type="entry name" value="DNase I-like"/>
    <property type="match status" value="1"/>
</dbReference>
<reference evidence="6" key="2">
    <citation type="submission" date="2012-08" db="EMBL/GenBank/DDBJ databases">
        <title>Genome sequence of Kazachstania naganishii.</title>
        <authorList>
            <person name="Gordon J.L."/>
            <person name="Armisen D."/>
            <person name="Proux-Wera E."/>
            <person name="OhEigeartaigh S.S."/>
            <person name="Byrne K.P."/>
            <person name="Wolfe K.H."/>
        </authorList>
    </citation>
    <scope>NUCLEOTIDE SEQUENCE [LARGE SCALE GENOMIC DNA]</scope>
    <source>
        <strain evidence="6">ATCC MYA-139 / BCRC 22969 / CBS 8797 / CCRC 22969 / KCTC 17520 / NBRC 10181 / NCYC 3082</strain>
    </source>
</reference>
<dbReference type="eggNOG" id="KOG2338">
    <property type="taxonomic scope" value="Eukaryota"/>
</dbReference>
<organism evidence="5 6">
    <name type="scientific">Huiozyma naganishii (strain ATCC MYA-139 / BCRC 22969 / CBS 8797 / KCTC 17520 / NBRC 10181 / NCYC 3082 / Yp74L-3)</name>
    <name type="common">Yeast</name>
    <name type="synonym">Kazachstania naganishii</name>
    <dbReference type="NCBI Taxonomy" id="1071383"/>
    <lineage>
        <taxon>Eukaryota</taxon>
        <taxon>Fungi</taxon>
        <taxon>Dikarya</taxon>
        <taxon>Ascomycota</taxon>
        <taxon>Saccharomycotina</taxon>
        <taxon>Saccharomycetes</taxon>
        <taxon>Saccharomycetales</taxon>
        <taxon>Saccharomycetaceae</taxon>
        <taxon>Huiozyma</taxon>
    </lineage>
</organism>
<dbReference type="PANTHER" id="PTHR12121:SF45">
    <property type="entry name" value="NOCTURNIN"/>
    <property type="match status" value="1"/>
</dbReference>
<dbReference type="OrthoDB" id="428734at2759"/>
<dbReference type="OMA" id="EPHENEY"/>
<gene>
    <name evidence="5" type="primary">KNAG0G03470</name>
    <name evidence="5" type="ordered locus">KNAG_0G03470</name>
</gene>
<dbReference type="RefSeq" id="XP_022465650.1">
    <property type="nucleotide sequence ID" value="XM_022609234.1"/>
</dbReference>
<dbReference type="InterPro" id="IPR005135">
    <property type="entry name" value="Endo/exonuclease/phosphatase"/>
</dbReference>
<evidence type="ECO:0000256" key="1">
    <source>
        <dbReference type="ARBA" id="ARBA00010774"/>
    </source>
</evidence>
<evidence type="ECO:0000259" key="4">
    <source>
        <dbReference type="Pfam" id="PF03372"/>
    </source>
</evidence>
<feature type="region of interest" description="Disordered" evidence="3">
    <location>
        <begin position="303"/>
        <end position="333"/>
    </location>
</feature>
<accession>J7R957</accession>
<dbReference type="PANTHER" id="PTHR12121">
    <property type="entry name" value="CARBON CATABOLITE REPRESSOR PROTEIN 4"/>
    <property type="match status" value="1"/>
</dbReference>